<name>A0A0F7UGK5_NEOCL</name>
<feature type="compositionally biased region" description="Low complexity" evidence="1">
    <location>
        <begin position="1830"/>
        <end position="1847"/>
    </location>
</feature>
<feature type="compositionally biased region" description="Polar residues" evidence="1">
    <location>
        <begin position="2944"/>
        <end position="2958"/>
    </location>
</feature>
<feature type="compositionally biased region" description="Polar residues" evidence="1">
    <location>
        <begin position="1641"/>
        <end position="1658"/>
    </location>
</feature>
<feature type="region of interest" description="Disordered" evidence="1">
    <location>
        <begin position="1521"/>
        <end position="1548"/>
    </location>
</feature>
<feature type="compositionally biased region" description="Basic and acidic residues" evidence="1">
    <location>
        <begin position="2832"/>
        <end position="2847"/>
    </location>
</feature>
<feature type="compositionally biased region" description="Basic and acidic residues" evidence="1">
    <location>
        <begin position="1002"/>
        <end position="1030"/>
    </location>
</feature>
<feature type="compositionally biased region" description="Basic and acidic residues" evidence="1">
    <location>
        <begin position="1788"/>
        <end position="1801"/>
    </location>
</feature>
<dbReference type="Gene3D" id="3.90.70.10">
    <property type="entry name" value="Cysteine proteinases"/>
    <property type="match status" value="1"/>
</dbReference>
<dbReference type="PROSITE" id="PS50235">
    <property type="entry name" value="USP_3"/>
    <property type="match status" value="1"/>
</dbReference>
<dbReference type="InterPro" id="IPR001394">
    <property type="entry name" value="Peptidase_C19_UCH"/>
</dbReference>
<feature type="compositionally biased region" description="Low complexity" evidence="1">
    <location>
        <begin position="1065"/>
        <end position="1081"/>
    </location>
</feature>
<feature type="compositionally biased region" description="Basic and acidic residues" evidence="1">
    <location>
        <begin position="2354"/>
        <end position="2391"/>
    </location>
</feature>
<feature type="region of interest" description="Disordered" evidence="1">
    <location>
        <begin position="683"/>
        <end position="703"/>
    </location>
</feature>
<feature type="compositionally biased region" description="Basic and acidic residues" evidence="1">
    <location>
        <begin position="2008"/>
        <end position="2030"/>
    </location>
</feature>
<feature type="region of interest" description="Disordered" evidence="1">
    <location>
        <begin position="2598"/>
        <end position="2852"/>
    </location>
</feature>
<feature type="region of interest" description="Disordered" evidence="1">
    <location>
        <begin position="888"/>
        <end position="1117"/>
    </location>
</feature>
<organism evidence="3">
    <name type="scientific">Neospora caninum (strain Liverpool)</name>
    <dbReference type="NCBI Taxonomy" id="572307"/>
    <lineage>
        <taxon>Eukaryota</taxon>
        <taxon>Sar</taxon>
        <taxon>Alveolata</taxon>
        <taxon>Apicomplexa</taxon>
        <taxon>Conoidasida</taxon>
        <taxon>Coccidia</taxon>
        <taxon>Eucoccidiorida</taxon>
        <taxon>Eimeriorina</taxon>
        <taxon>Sarcocystidae</taxon>
        <taxon>Neospora</taxon>
    </lineage>
</organism>
<feature type="compositionally biased region" description="Low complexity" evidence="1">
    <location>
        <begin position="1808"/>
        <end position="1822"/>
    </location>
</feature>
<feature type="region of interest" description="Disordered" evidence="1">
    <location>
        <begin position="1425"/>
        <end position="1469"/>
    </location>
</feature>
<feature type="compositionally biased region" description="Low complexity" evidence="1">
    <location>
        <begin position="2926"/>
        <end position="2936"/>
    </location>
</feature>
<dbReference type="InterPro" id="IPR028889">
    <property type="entry name" value="USP"/>
</dbReference>
<feature type="region of interest" description="Disordered" evidence="1">
    <location>
        <begin position="516"/>
        <end position="565"/>
    </location>
</feature>
<feature type="compositionally biased region" description="Low complexity" evidence="1">
    <location>
        <begin position="2724"/>
        <end position="2744"/>
    </location>
</feature>
<feature type="compositionally biased region" description="Basic and acidic residues" evidence="1">
    <location>
        <begin position="1529"/>
        <end position="1541"/>
    </location>
</feature>
<evidence type="ECO:0000259" key="2">
    <source>
        <dbReference type="PROSITE" id="PS50235"/>
    </source>
</evidence>
<feature type="compositionally biased region" description="Basic and acidic residues" evidence="1">
    <location>
        <begin position="1663"/>
        <end position="1681"/>
    </location>
</feature>
<dbReference type="GO" id="GO:0016579">
    <property type="term" value="P:protein deubiquitination"/>
    <property type="evidence" value="ECO:0007669"/>
    <property type="project" value="InterPro"/>
</dbReference>
<feature type="compositionally biased region" description="Basic and acidic residues" evidence="1">
    <location>
        <begin position="1858"/>
        <end position="1868"/>
    </location>
</feature>
<feature type="region of interest" description="Disordered" evidence="1">
    <location>
        <begin position="2334"/>
        <end position="2459"/>
    </location>
</feature>
<feature type="region of interest" description="Disordered" evidence="1">
    <location>
        <begin position="1158"/>
        <end position="1398"/>
    </location>
</feature>
<feature type="compositionally biased region" description="Basic and acidic residues" evidence="1">
    <location>
        <begin position="1255"/>
        <end position="1268"/>
    </location>
</feature>
<feature type="region of interest" description="Disordered" evidence="1">
    <location>
        <begin position="1971"/>
        <end position="2052"/>
    </location>
</feature>
<feature type="compositionally biased region" description="Basic and acidic residues" evidence="1">
    <location>
        <begin position="2599"/>
        <end position="2608"/>
    </location>
</feature>
<feature type="compositionally biased region" description="Low complexity" evidence="1">
    <location>
        <begin position="1366"/>
        <end position="1398"/>
    </location>
</feature>
<feature type="compositionally biased region" description="Low complexity" evidence="1">
    <location>
        <begin position="25"/>
        <end position="40"/>
    </location>
</feature>
<dbReference type="PANTHER" id="PTHR21646:SF23">
    <property type="entry name" value="UBIQUITIN CARBOXYL-TERMINAL HYDROLASE USP2"/>
    <property type="match status" value="1"/>
</dbReference>
<feature type="region of interest" description="Disordered" evidence="1">
    <location>
        <begin position="2512"/>
        <end position="2565"/>
    </location>
</feature>
<feature type="compositionally biased region" description="Low complexity" evidence="1">
    <location>
        <begin position="2542"/>
        <end position="2554"/>
    </location>
</feature>
<feature type="compositionally biased region" description="Basic and acidic residues" evidence="1">
    <location>
        <begin position="2286"/>
        <end position="2320"/>
    </location>
</feature>
<proteinExistence type="predicted"/>
<feature type="compositionally biased region" description="Low complexity" evidence="1">
    <location>
        <begin position="906"/>
        <end position="924"/>
    </location>
</feature>
<dbReference type="PROSITE" id="PS00972">
    <property type="entry name" value="USP_1"/>
    <property type="match status" value="1"/>
</dbReference>
<feature type="compositionally biased region" description="Polar residues" evidence="1">
    <location>
        <begin position="2702"/>
        <end position="2723"/>
    </location>
</feature>
<feature type="compositionally biased region" description="Basic and acidic residues" evidence="1">
    <location>
        <begin position="1083"/>
        <end position="1102"/>
    </location>
</feature>
<feature type="region of interest" description="Disordered" evidence="1">
    <location>
        <begin position="1641"/>
        <end position="1684"/>
    </location>
</feature>
<feature type="region of interest" description="Disordered" evidence="1">
    <location>
        <begin position="117"/>
        <end position="193"/>
    </location>
</feature>
<protein>
    <submittedName>
        <fullName evidence="3">Ubiquitin carboxyl-terminal hydrolase, putative</fullName>
    </submittedName>
</protein>
<feature type="compositionally biased region" description="Basic and acidic residues" evidence="1">
    <location>
        <begin position="2802"/>
        <end position="2821"/>
    </location>
</feature>
<feature type="compositionally biased region" description="Polar residues" evidence="1">
    <location>
        <begin position="2745"/>
        <end position="2754"/>
    </location>
</feature>
<feature type="compositionally biased region" description="Basic and acidic residues" evidence="1">
    <location>
        <begin position="1306"/>
        <end position="1325"/>
    </location>
</feature>
<feature type="compositionally biased region" description="Basic and acidic residues" evidence="1">
    <location>
        <begin position="600"/>
        <end position="627"/>
    </location>
</feature>
<feature type="compositionally biased region" description="Polar residues" evidence="1">
    <location>
        <begin position="2609"/>
        <end position="2619"/>
    </location>
</feature>
<sequence length="2958" mass="313141">MFSAVRHPGHASRTSSRPSGRRSLSRSSSSTTPSVSVPLPLSPAGAARRAVVGLRNFGNTCYCNAPLQVLFSCRQFCEYFLARLNPRKDVNPFSPYRGRLVEAWVSLLRQIYGSGCGDSDGDSSDDLRSRPEAGHERRSGLRCSRYRQGASLVSHRGSAQADTFARTDSGSRAASRPRGALLGGEGPASSALAGGASRSCLRLLELLRRQHAQFAEFQQCDAHEFLRTLLDGLSAECNRAAWKAGGAHASAAGRDRPSAAVHLADSLEDIKGEDPARTSERFWAVNLARESSVVTDLFAGQLVTRIECEECKQKRHRFDAFLDLSLEFPPSDWPDSQAAALASGGTCRLQDMLKYAFGGELFDRQSLDCPFCGVRCTARVRRSLWRLPSEYLVVHIKRFAWDPRHEEMRRVDTRLKVTQELNMSPYCRFSEHASVKNAVFKLEGVVSQLGTAYSGHYTALAVTGGDRWTYFSDDYVSACEFSPDPRGVYLLVFRRVISLEAGSELANLSHASSLSVRPRDFSRPRRGAGEGGAPGLAAVRPRLSQAQVGRGDSYDARRRRSSSSLESARARHALAASWDAAGPSDGRRLREVLWASAREREGTCGANERRETETREGGDRVREEESARLSLPSRSGRLSKRWSRRASEAEIAYSSSGSPSDSDGLRRRAAGLRHRLTLRWRRERATEEPKREEAFPSDRHPFTDLELGEVGERLSHVSLHLSGGESLSGRALSHAMDAHLSRNGGFCISQGECVNPLHLKVVHASSRSLSDFSDQTTAAAEPAASPFALFPAQSPLNCTASHRLDSSSPAPEGSCSRGGAPSSGDERGSASASTGTSFSSSTASSPSSSPSSARHWLHAKTASDKLAASSQLFRRSCGVLASLAAAKSGAGGRGETCDPGRGPAHSRPVSSPPAAVSAGASGAPGPDGPRGDGARSAVQAQKAKEKGDGTPRFAFYSGRRVRAGRTEDASSASRGGERNNPSTAESEDEDAVEGTSFPSLWRARERGKEPPRRGAASEDARLRAEPETWARQRKTPRKSSARPAGVQDLMSRPTLLTGMRRIARRSNSSGRSGGLSSAQGALKRGDTRDGSGRGDREAEPAEHLTGAKGRGDSIFASELGGASSPLALYPSASSSLGSLTGQYSGAACALARRSLSSLLRGSSSGSPSPFSTSGVVTSSPAASAAAGDRGVAGDVYGQHPGQGEDGDGASEEKRATSQAARRADGDAARKSRSRGPLAALRSAAAVASGAFSRAKAKDEETGRGEAPTKQKCKAKKREGDETAAACQEINGERGGSRMLEGAGRLGEGKEESGHKWDRGRHERNTVENAPLTTLEAPNTGRGGVASAPREPLPVCSRSEGPPGGRAAATTDATSKTASSSHASGAQLATATTAVAETPAREVVVPALCQLSEKSLSPPRITLVTPPVSPQASCPISSVPSPPSPLLEASLARRGSAASTASSPTGAPSACAHCDQSGSGRCPASSACSSCVPGAVSAGVAAPLAPSCLGLVGPLVSLAEKTPGVAREASAGRKREKRREATEAGDTVSRLSSVSLKNASTPVFPICSMPRSRRASVTNASASTASSAAATSVSENPAGPQASVPAFSLDTQADAFSPSTCPHRRTFSPTPRLFQKDASFASPNVSARTSGPSAESTGQFARIGEGRGHCTHRREEKRRNARETSLWSARAVSGLSSFAGVAGESQDGTGREAEQEARENDDTHESEWVGREREEKGLQGDARRRAGRRQEDWKGPEGRDVACARCDEIDASGFWRCSPQSRSPTDSLLHGERRSVSRREATRLLTTDSSGASSSSVSSFGAFPRGSPGRASDWAAAPAGEAEGASGWRLASGSEADALVDREESRQGESEFSCSPMHRRSNSYGALASRLALAEDDLRAEEIRLDERIKALQTSSDPESYLSLFGDRETEKGQCTEAGAATVSDAGRGAASEARLPFSCVARGREDAAASRLSTEGRGFQAEFSHGPSSGETDPVCTRVQGKKKCDQRRRERERAFSRTSVEREDAREGRSLAIGVGEETAETARETTPNLQARDSPLCLGYELGDDRACLEAADEDAEKETARPTAREHDEGEDPKGPERKTREGQNVDREAGSLGEMSSVALLAEERKTILRVPEARLQASVPQPCGEESRVLAGESCPFQEPAGIVESPSVSSSGFCVSPRPPPPHLYFGAASFASAAPLEQRSLRPAEEKGVKETVRSAIDARPSPLLASPFLGAGRLVSTGKKGDTATWGGGEERRRGDSEGNGDRGGKKVSKGTAGAVGVREEPADADDATPRKEGHACEKEHTLEATRSKNEEDACPISLLSSLQRRKEAWDAAPAGDGAGALVSKHGHEENGRERDATTDGQQREDAKEAERGVGPREREEPKNFGGVYAGDVERPGCGSGTVRKSRDTAEKGERLSGRQRPGENTDASLRYRRSSLLLSQAETRREKDWSPRVVPLPVASLAPAPDLCLPLVRSSSNLDASSLSSFSPSSSSFPRRGRVLFPVELGEESDRQPPKSSCSFSRHPDSRLTARVSHSLPSSIAASSLPPEPCPRTPPERVLNACVCPLSLHEAAEATRDRDAHAVGLQAGVEAERKRDGESSKLSCAASHSQRAFKEENERQTGVSAGNDRPPPLLSLHSHGVSRTEDQKTKEEGETGEKGEKGRQEGGKEGEKGGSLRMRNGEGKNPLTPFFPVSSSPHASASGQRGTLSTFSSWATKATARPASRASPFPAEEAPSLSTEASSFLASPVSPRSSLPLASQSSVSFVSSFEPSQSSVASSSIAALSGERTPGVRGEEERTARAATAEKLRGENLLETPGGQRMQAEHREERASQTRKQDVFVAPEKTCSTRAEDSLLSSNLKNAANRVPPLLPRVACASPLPPRHASVAACTSLSAVSALIADSRPKLSRRSSPPLPSGASRSSFSSSGPQAGFRSFSSGTMMETKSSPK</sequence>
<feature type="compositionally biased region" description="Low complexity" evidence="1">
    <location>
        <begin position="2759"/>
        <end position="2794"/>
    </location>
</feature>
<feature type="compositionally biased region" description="Basic and acidic residues" evidence="1">
    <location>
        <begin position="2413"/>
        <end position="2432"/>
    </location>
</feature>
<feature type="compositionally biased region" description="Basic and acidic residues" evidence="1">
    <location>
        <begin position="1708"/>
        <end position="1760"/>
    </location>
</feature>
<feature type="compositionally biased region" description="Polar residues" evidence="1">
    <location>
        <begin position="969"/>
        <end position="984"/>
    </location>
</feature>
<feature type="compositionally biased region" description="Basic and acidic residues" evidence="1">
    <location>
        <begin position="2651"/>
        <end position="2691"/>
    </location>
</feature>
<feature type="region of interest" description="Disordered" evidence="1">
    <location>
        <begin position="800"/>
        <end position="856"/>
    </location>
</feature>
<feature type="region of interest" description="Disordered" evidence="1">
    <location>
        <begin position="2230"/>
        <end position="2322"/>
    </location>
</feature>
<evidence type="ECO:0000313" key="3">
    <source>
        <dbReference type="EMBL" id="CEL69184.1"/>
    </source>
</evidence>
<feature type="compositionally biased region" description="Low complexity" evidence="1">
    <location>
        <begin position="829"/>
        <end position="853"/>
    </location>
</feature>
<feature type="region of interest" description="Disordered" evidence="1">
    <location>
        <begin position="1773"/>
        <end position="1879"/>
    </location>
</feature>
<feature type="compositionally biased region" description="Basic and acidic residues" evidence="1">
    <location>
        <begin position="125"/>
        <end position="139"/>
    </location>
</feature>
<feature type="region of interest" description="Disordered" evidence="1">
    <location>
        <begin position="2911"/>
        <end position="2958"/>
    </location>
</feature>
<feature type="compositionally biased region" description="Basic and acidic residues" evidence="1">
    <location>
        <begin position="2080"/>
        <end position="2113"/>
    </location>
</feature>
<dbReference type="Pfam" id="PF00443">
    <property type="entry name" value="UCH"/>
    <property type="match status" value="1"/>
</dbReference>
<dbReference type="CDD" id="cd02257">
    <property type="entry name" value="Peptidase_C19"/>
    <property type="match status" value="1"/>
</dbReference>
<accession>A0A0F7UGK5</accession>
<feature type="compositionally biased region" description="Low complexity" evidence="1">
    <location>
        <begin position="1448"/>
        <end position="1469"/>
    </location>
</feature>
<evidence type="ECO:0000256" key="1">
    <source>
        <dbReference type="SAM" id="MobiDB-lite"/>
    </source>
</evidence>
<feature type="compositionally biased region" description="Low complexity" evidence="1">
    <location>
        <begin position="1158"/>
        <end position="1195"/>
    </location>
</feature>
<dbReference type="PANTHER" id="PTHR21646">
    <property type="entry name" value="UBIQUITIN CARBOXYL-TERMINAL HYDROLASE"/>
    <property type="match status" value="1"/>
</dbReference>
<dbReference type="InterPro" id="IPR018200">
    <property type="entry name" value="USP_CS"/>
</dbReference>
<dbReference type="InterPro" id="IPR038765">
    <property type="entry name" value="Papain-like_cys_pep_sf"/>
</dbReference>
<dbReference type="EMBL" id="LN714485">
    <property type="protein sequence ID" value="CEL69184.1"/>
    <property type="molecule type" value="Genomic_DNA"/>
</dbReference>
<feature type="region of interest" description="Disordered" evidence="1">
    <location>
        <begin position="2070"/>
        <end position="2122"/>
    </location>
</feature>
<reference evidence="3" key="1">
    <citation type="journal article" date="2015" name="PLoS ONE">
        <title>Comprehensive Evaluation of Toxoplasma gondii VEG and Neospora caninum LIV Genomes with Tachyzoite Stage Transcriptome and Proteome Defines Novel Transcript Features.</title>
        <authorList>
            <person name="Ramaprasad A."/>
            <person name="Mourier T."/>
            <person name="Naeem R."/>
            <person name="Malas T.B."/>
            <person name="Moussa E."/>
            <person name="Panigrahi A."/>
            <person name="Vermont S.J."/>
            <person name="Otto T.D."/>
            <person name="Wastling J."/>
            <person name="Pain A."/>
        </authorList>
    </citation>
    <scope>NUCLEOTIDE SEQUENCE</scope>
    <source>
        <strain evidence="3">Liverpool</strain>
    </source>
</reference>
<keyword evidence="3" id="KW-0378">Hydrolase</keyword>
<feature type="region of interest" description="Disordered" evidence="1">
    <location>
        <begin position="600"/>
        <end position="641"/>
    </location>
</feature>
<feature type="region of interest" description="Disordered" evidence="1">
    <location>
        <begin position="1"/>
        <end position="40"/>
    </location>
</feature>
<dbReference type="SUPFAM" id="SSF54001">
    <property type="entry name" value="Cysteine proteinases"/>
    <property type="match status" value="1"/>
</dbReference>
<feature type="compositionally biased region" description="Basic and acidic residues" evidence="1">
    <location>
        <begin position="1210"/>
        <end position="1229"/>
    </location>
</feature>
<feature type="compositionally biased region" description="Low complexity" evidence="1">
    <location>
        <begin position="1234"/>
        <end position="1253"/>
    </location>
</feature>
<feature type="region of interest" description="Disordered" evidence="1">
    <location>
        <begin position="1696"/>
        <end position="1760"/>
    </location>
</feature>
<gene>
    <name evidence="3" type="ORF">BN1204_049000</name>
</gene>
<feature type="compositionally biased region" description="Basic residues" evidence="1">
    <location>
        <begin position="1031"/>
        <end position="1040"/>
    </location>
</feature>
<dbReference type="InterPro" id="IPR050185">
    <property type="entry name" value="Ub_carboxyl-term_hydrolase"/>
</dbReference>
<feature type="domain" description="USP" evidence="2">
    <location>
        <begin position="52"/>
        <end position="496"/>
    </location>
</feature>
<feature type="compositionally biased region" description="Basic and acidic residues" evidence="1">
    <location>
        <begin position="2257"/>
        <end position="2273"/>
    </location>
</feature>
<dbReference type="GO" id="GO:0004843">
    <property type="term" value="F:cysteine-type deubiquitinase activity"/>
    <property type="evidence" value="ECO:0007669"/>
    <property type="project" value="InterPro"/>
</dbReference>